<name>A0A3S5B0M5_9PLAT</name>
<feature type="compositionally biased region" description="Polar residues" evidence="1">
    <location>
        <begin position="60"/>
        <end position="69"/>
    </location>
</feature>
<reference evidence="2" key="1">
    <citation type="submission" date="2018-11" db="EMBL/GenBank/DDBJ databases">
        <authorList>
            <consortium name="Pathogen Informatics"/>
        </authorList>
    </citation>
    <scope>NUCLEOTIDE SEQUENCE</scope>
</reference>
<organism evidence="2 3">
    <name type="scientific">Protopolystoma xenopodis</name>
    <dbReference type="NCBI Taxonomy" id="117903"/>
    <lineage>
        <taxon>Eukaryota</taxon>
        <taxon>Metazoa</taxon>
        <taxon>Spiralia</taxon>
        <taxon>Lophotrochozoa</taxon>
        <taxon>Platyhelminthes</taxon>
        <taxon>Monogenea</taxon>
        <taxon>Polyopisthocotylea</taxon>
        <taxon>Polystomatidea</taxon>
        <taxon>Polystomatidae</taxon>
        <taxon>Protopolystoma</taxon>
    </lineage>
</organism>
<evidence type="ECO:0000313" key="2">
    <source>
        <dbReference type="EMBL" id="VEL30234.1"/>
    </source>
</evidence>
<proteinExistence type="predicted"/>
<evidence type="ECO:0000313" key="3">
    <source>
        <dbReference type="Proteomes" id="UP000784294"/>
    </source>
</evidence>
<accession>A0A3S5B0M5</accession>
<comment type="caution">
    <text evidence="2">The sequence shown here is derived from an EMBL/GenBank/DDBJ whole genome shotgun (WGS) entry which is preliminary data.</text>
</comment>
<feature type="region of interest" description="Disordered" evidence="1">
    <location>
        <begin position="47"/>
        <end position="76"/>
    </location>
</feature>
<evidence type="ECO:0000256" key="1">
    <source>
        <dbReference type="SAM" id="MobiDB-lite"/>
    </source>
</evidence>
<sequence>MARGYKRGILSTDKTVPYSGRLLANIFFVSEGDSSVLTSGLIDISSPPCPHSSARPVASPESSATSYYSPKSHPCPSFSSSFGTLTHPPFSSLPASSSQLLISTFRVPPIAGFSSWMVD</sequence>
<gene>
    <name evidence="2" type="ORF">PXEA_LOCUS23674</name>
</gene>
<protein>
    <submittedName>
        <fullName evidence="2">Uncharacterized protein</fullName>
    </submittedName>
</protein>
<dbReference type="AlphaFoldDB" id="A0A3S5B0M5"/>
<dbReference type="EMBL" id="CAAALY010110598">
    <property type="protein sequence ID" value="VEL30234.1"/>
    <property type="molecule type" value="Genomic_DNA"/>
</dbReference>
<keyword evidence="3" id="KW-1185">Reference proteome</keyword>
<dbReference type="Proteomes" id="UP000784294">
    <property type="component" value="Unassembled WGS sequence"/>
</dbReference>